<dbReference type="InterPro" id="IPR024269">
    <property type="entry name" value="DUF3791"/>
</dbReference>
<dbReference type="RefSeq" id="WP_013618368.1">
    <property type="nucleotide sequence ID" value="NZ_JACSPP010000009.1"/>
</dbReference>
<comment type="caution">
    <text evidence="1">The sequence shown here is derived from an EMBL/GenBank/DDBJ whole genome shotgun (WGS) entry which is preliminary data.</text>
</comment>
<keyword evidence="2" id="KW-1185">Reference proteome</keyword>
<evidence type="ECO:0000313" key="2">
    <source>
        <dbReference type="Proteomes" id="UP000620874"/>
    </source>
</evidence>
<gene>
    <name evidence="1" type="ORF">H9625_04725</name>
</gene>
<dbReference type="Proteomes" id="UP000620874">
    <property type="component" value="Unassembled WGS sequence"/>
</dbReference>
<proteinExistence type="predicted"/>
<reference evidence="1 2" key="1">
    <citation type="submission" date="2020-08" db="EMBL/GenBank/DDBJ databases">
        <title>A Genomic Blueprint of the Chicken Gut Microbiome.</title>
        <authorList>
            <person name="Gilroy R."/>
            <person name="Ravi A."/>
            <person name="Getino M."/>
            <person name="Pursley I."/>
            <person name="Horton D.L."/>
            <person name="Alikhan N.-F."/>
            <person name="Baker D."/>
            <person name="Gharbi K."/>
            <person name="Hall N."/>
            <person name="Watson M."/>
            <person name="Adriaenssens E.M."/>
            <person name="Foster-Nyarko E."/>
            <person name="Jarju S."/>
            <person name="Secka A."/>
            <person name="Antonio M."/>
            <person name="Oren A."/>
            <person name="Chaudhuri R."/>
            <person name="La Ragione R.M."/>
            <person name="Hildebrand F."/>
            <person name="Pallen M.J."/>
        </authorList>
    </citation>
    <scope>NUCLEOTIDE SEQUENCE [LARGE SCALE GENOMIC DNA]</scope>
    <source>
        <strain evidence="1 2">Sa1CVN1</strain>
    </source>
</reference>
<evidence type="ECO:0000313" key="1">
    <source>
        <dbReference type="EMBL" id="MBD8039758.1"/>
    </source>
</evidence>
<dbReference type="EMBL" id="JACSPP010000009">
    <property type="protein sequence ID" value="MBD8039758.1"/>
    <property type="molecule type" value="Genomic_DNA"/>
</dbReference>
<dbReference type="Pfam" id="PF12668">
    <property type="entry name" value="DUF3791"/>
    <property type="match status" value="1"/>
</dbReference>
<accession>A0ABR8Y6I3</accession>
<protein>
    <submittedName>
        <fullName evidence="1">DUF3791 domain-containing protein</fullName>
    </submittedName>
</protein>
<organism evidence="1 2">
    <name type="scientific">Phocaeicola intestinalis</name>
    <dbReference type="NCBI Taxonomy" id="2762212"/>
    <lineage>
        <taxon>Bacteria</taxon>
        <taxon>Pseudomonadati</taxon>
        <taxon>Bacteroidota</taxon>
        <taxon>Bacteroidia</taxon>
        <taxon>Bacteroidales</taxon>
        <taxon>Bacteroidaceae</taxon>
        <taxon>Phocaeicola</taxon>
    </lineage>
</organism>
<name>A0ABR8Y6I3_9BACT</name>
<sequence length="79" mass="9559">MKTDKKDKELDIAYFLSFCIEQYKNKHQMSGEEVATLFERYGVLPYLEDNFEVLHTQSHQWLMDEIEELIDRRKSEAKK</sequence>